<evidence type="ECO:0000256" key="2">
    <source>
        <dbReference type="SAM" id="MobiDB-lite"/>
    </source>
</evidence>
<evidence type="ECO:0000313" key="6">
    <source>
        <dbReference type="EMBL" id="PNV76273.1"/>
    </source>
</evidence>
<feature type="region of interest" description="Disordered" evidence="2">
    <location>
        <begin position="71"/>
        <end position="112"/>
    </location>
</feature>
<evidence type="ECO:0000313" key="7">
    <source>
        <dbReference type="Proteomes" id="UP000094669"/>
    </source>
</evidence>
<dbReference type="InterPro" id="IPR051909">
    <property type="entry name" value="MFP_Cation_Efflux"/>
</dbReference>
<dbReference type="InterPro" id="IPR045800">
    <property type="entry name" value="HMBD"/>
</dbReference>
<feature type="compositionally biased region" description="Basic and acidic residues" evidence="2">
    <location>
        <begin position="92"/>
        <end position="109"/>
    </location>
</feature>
<gene>
    <name evidence="6" type="ORF">BES34_004540</name>
</gene>
<proteinExistence type="predicted"/>
<feature type="domain" description="CusB-like beta-barrel" evidence="4">
    <location>
        <begin position="222"/>
        <end position="290"/>
    </location>
</feature>
<accession>A0ABX4YLZ1</accession>
<protein>
    <recommendedName>
        <fullName evidence="8">HlyD family secretion protein</fullName>
    </recommendedName>
</protein>
<reference evidence="6" key="1">
    <citation type="submission" date="2018-01" db="EMBL/GenBank/DDBJ databases">
        <title>Genomic characterization of Leptospira inadai serogroup Lyme isolated from captured rat in Brazil and comparative analysis with human reference strain.</title>
        <authorList>
            <person name="Moreno L.Z."/>
            <person name="Loureiro A.P."/>
            <person name="Miraglia F."/>
            <person name="Kremer F.S."/>
            <person name="Eslabao M.R."/>
            <person name="Dellagostin O.A."/>
            <person name="Lilenbaum W."/>
            <person name="Moreno A.M."/>
        </authorList>
    </citation>
    <scope>NUCLEOTIDE SEQUENCE [LARGE SCALE GENOMIC DNA]</scope>
    <source>
        <strain evidence="6">M34/99</strain>
    </source>
</reference>
<evidence type="ECO:0008006" key="8">
    <source>
        <dbReference type="Google" id="ProtNLM"/>
    </source>
</evidence>
<organism evidence="6 7">
    <name type="scientific">Leptospira inadai serovar Lyme</name>
    <dbReference type="NCBI Taxonomy" id="293084"/>
    <lineage>
        <taxon>Bacteria</taxon>
        <taxon>Pseudomonadati</taxon>
        <taxon>Spirochaetota</taxon>
        <taxon>Spirochaetia</taxon>
        <taxon>Leptospirales</taxon>
        <taxon>Leptospiraceae</taxon>
        <taxon>Leptospira</taxon>
    </lineage>
</organism>
<dbReference type="Gene3D" id="2.40.420.20">
    <property type="match status" value="1"/>
</dbReference>
<keyword evidence="7" id="KW-1185">Reference proteome</keyword>
<sequence>MKGKDASNMQDFRYTKYSKKVVVFTGLISLFLILVACGKKKEIYYCPMHPTYISDRPGTCPICGMDLVKKEADPSRQSHSKNTKTTESSNNETDHNPSHEKSDNSHQEETTSEIVLSAEKQQSIGIKTDLVLRRNLTKRLSAYSNVAYDPDLYAALTEYKEALRTSEVISEAGSSISLTNLQMRLRQLGLSTDQIRVWSSRQRDPSELILGGKAGRAHIYSQIYESDLSTAKVGLPFIFKTDVYPNKEFKGKIKSIDTILDKNSRTLRLRSEVSDPQHLLKPQMFGEARIEVSLPSILTLPTSAILDTGMRKMAYIQTGPERFRPVEIQTGRTVDSWTEVISGVKEGERVVAESTFLIDSEAKIRFGNNAHNH</sequence>
<name>A0ABX4YLZ1_9LEPT</name>
<feature type="domain" description="CzcB-like C-terminal circularly permuted SH3-like" evidence="5">
    <location>
        <begin position="299"/>
        <end position="358"/>
    </location>
</feature>
<keyword evidence="1" id="KW-0813">Transport</keyword>
<feature type="domain" description="Heavy metal binding" evidence="3">
    <location>
        <begin position="44"/>
        <end position="70"/>
    </location>
</feature>
<dbReference type="Gene3D" id="2.40.30.170">
    <property type="match status" value="1"/>
</dbReference>
<dbReference type="Pfam" id="PF25954">
    <property type="entry name" value="Beta-barrel_RND_2"/>
    <property type="match status" value="1"/>
</dbReference>
<comment type="caution">
    <text evidence="6">The sequence shown here is derived from an EMBL/GenBank/DDBJ whole genome shotgun (WGS) entry which is preliminary data.</text>
</comment>
<evidence type="ECO:0000259" key="5">
    <source>
        <dbReference type="Pfam" id="PF25975"/>
    </source>
</evidence>
<evidence type="ECO:0000259" key="4">
    <source>
        <dbReference type="Pfam" id="PF25954"/>
    </source>
</evidence>
<evidence type="ECO:0000259" key="3">
    <source>
        <dbReference type="Pfam" id="PF19335"/>
    </source>
</evidence>
<dbReference type="InterPro" id="IPR058792">
    <property type="entry name" value="Beta-barrel_RND_2"/>
</dbReference>
<dbReference type="Pfam" id="PF25975">
    <property type="entry name" value="CzcB_C"/>
    <property type="match status" value="1"/>
</dbReference>
<dbReference type="EMBL" id="MCRM02000003">
    <property type="protein sequence ID" value="PNV76273.1"/>
    <property type="molecule type" value="Genomic_DNA"/>
</dbReference>
<dbReference type="Proteomes" id="UP000094669">
    <property type="component" value="Unassembled WGS sequence"/>
</dbReference>
<dbReference type="Pfam" id="PF19335">
    <property type="entry name" value="HMBD"/>
    <property type="match status" value="1"/>
</dbReference>
<dbReference type="SUPFAM" id="SSF111369">
    <property type="entry name" value="HlyD-like secretion proteins"/>
    <property type="match status" value="1"/>
</dbReference>
<evidence type="ECO:0000256" key="1">
    <source>
        <dbReference type="ARBA" id="ARBA00022448"/>
    </source>
</evidence>
<dbReference type="InterPro" id="IPR058649">
    <property type="entry name" value="CzcB_C"/>
</dbReference>
<dbReference type="PANTHER" id="PTHR30097">
    <property type="entry name" value="CATION EFFLUX SYSTEM PROTEIN CUSB"/>
    <property type="match status" value="1"/>
</dbReference>
<dbReference type="PANTHER" id="PTHR30097:SF4">
    <property type="entry name" value="SLR6042 PROTEIN"/>
    <property type="match status" value="1"/>
</dbReference>